<reference evidence="2" key="1">
    <citation type="journal article" date="2019" name="Int. J. Syst. Evol. Microbiol.">
        <title>The Global Catalogue of Microorganisms (GCM) 10K type strain sequencing project: providing services to taxonomists for standard genome sequencing and annotation.</title>
        <authorList>
            <consortium name="The Broad Institute Genomics Platform"/>
            <consortium name="The Broad Institute Genome Sequencing Center for Infectious Disease"/>
            <person name="Wu L."/>
            <person name="Ma J."/>
        </authorList>
    </citation>
    <scope>NUCLEOTIDE SEQUENCE [LARGE SCALE GENOMIC DNA]</scope>
    <source>
        <strain evidence="2">JCM 17106</strain>
    </source>
</reference>
<evidence type="ECO:0008006" key="3">
    <source>
        <dbReference type="Google" id="ProtNLM"/>
    </source>
</evidence>
<gene>
    <name evidence="1" type="ORF">GCM10022393_12200</name>
</gene>
<comment type="caution">
    <text evidence="1">The sequence shown here is derived from an EMBL/GenBank/DDBJ whole genome shotgun (WGS) entry which is preliminary data.</text>
</comment>
<dbReference type="Proteomes" id="UP001500459">
    <property type="component" value="Unassembled WGS sequence"/>
</dbReference>
<name>A0ABP7XFM5_9FLAO</name>
<proteinExistence type="predicted"/>
<accession>A0ABP7XFM5</accession>
<keyword evidence="2" id="KW-1185">Reference proteome</keyword>
<evidence type="ECO:0000313" key="1">
    <source>
        <dbReference type="EMBL" id="GAA4113288.1"/>
    </source>
</evidence>
<evidence type="ECO:0000313" key="2">
    <source>
        <dbReference type="Proteomes" id="UP001500459"/>
    </source>
</evidence>
<dbReference type="EMBL" id="BAABCW010000003">
    <property type="protein sequence ID" value="GAA4113288.1"/>
    <property type="molecule type" value="Genomic_DNA"/>
</dbReference>
<sequence length="406" mass="47438">MFDFFTMNTRIIIKIICVCVMVIPDINAQDMNSFIDHIKKEAAEIKNNKIEYEKYKKKEDSLFRIRELDIQKGMHAFYRPDLKEINAPLGYYYNRLVETSDRCKYYLEAISVSEDIKNRQQFILYLQSQKETICEGNVSHEHIDWNYYIAVSANAEWANQYIASQPLSEIPDRYTKGISYLVIQHWADELFPENKMKAFSFIEKIHAGGPSNQDEANIFRVLYRLKPKETQANLLKYWNKDKQAYNFHITTLLPEFNTVNLPAAKTLLKIRAEYDATDMYTLKQMNTALFFMNPKLGEEEMITNLTKENLGEQSLEDVYSDVQRVLASFCLNLTESKDKLALLLEYIVSDPIDTFGDVPRYTVLKILYKKHPSLVKKALTALKEKSKGTFNTILQWVKNNPLEPID</sequence>
<organism evidence="1 2">
    <name type="scientific">Aquimarina addita</name>
    <dbReference type="NCBI Taxonomy" id="870485"/>
    <lineage>
        <taxon>Bacteria</taxon>
        <taxon>Pseudomonadati</taxon>
        <taxon>Bacteroidota</taxon>
        <taxon>Flavobacteriia</taxon>
        <taxon>Flavobacteriales</taxon>
        <taxon>Flavobacteriaceae</taxon>
        <taxon>Aquimarina</taxon>
    </lineage>
</organism>
<protein>
    <recommendedName>
        <fullName evidence="3">HEAT repeat domain-containing protein</fullName>
    </recommendedName>
</protein>